<feature type="transmembrane region" description="Helical" evidence="1">
    <location>
        <begin position="21"/>
        <end position="40"/>
    </location>
</feature>
<dbReference type="OrthoDB" id="821805at2"/>
<evidence type="ECO:0000313" key="3">
    <source>
        <dbReference type="Proteomes" id="UP000317332"/>
    </source>
</evidence>
<dbReference type="Proteomes" id="UP000317332">
    <property type="component" value="Unassembled WGS sequence"/>
</dbReference>
<name>A0A506PG20_9FLAO</name>
<dbReference type="RefSeq" id="WP_140990558.1">
    <property type="nucleotide sequence ID" value="NZ_VHIQ01000005.1"/>
</dbReference>
<keyword evidence="1" id="KW-0472">Membrane</keyword>
<keyword evidence="1" id="KW-0812">Transmembrane</keyword>
<dbReference type="EMBL" id="VHIQ01000005">
    <property type="protein sequence ID" value="TPV32811.1"/>
    <property type="molecule type" value="Genomic_DNA"/>
</dbReference>
<evidence type="ECO:0000256" key="1">
    <source>
        <dbReference type="SAM" id="Phobius"/>
    </source>
</evidence>
<dbReference type="AlphaFoldDB" id="A0A506PG20"/>
<accession>A0A506PG20</accession>
<comment type="caution">
    <text evidence="2">The sequence shown here is derived from an EMBL/GenBank/DDBJ whole genome shotgun (WGS) entry which is preliminary data.</text>
</comment>
<evidence type="ECO:0000313" key="2">
    <source>
        <dbReference type="EMBL" id="TPV32811.1"/>
    </source>
</evidence>
<protein>
    <submittedName>
        <fullName evidence="2">Uncharacterized protein</fullName>
    </submittedName>
</protein>
<organism evidence="2 3">
    <name type="scientific">Paucihalobacter ruber</name>
    <dbReference type="NCBI Taxonomy" id="2567861"/>
    <lineage>
        <taxon>Bacteria</taxon>
        <taxon>Pseudomonadati</taxon>
        <taxon>Bacteroidota</taxon>
        <taxon>Flavobacteriia</taxon>
        <taxon>Flavobacteriales</taxon>
        <taxon>Flavobacteriaceae</taxon>
        <taxon>Paucihalobacter</taxon>
    </lineage>
</organism>
<gene>
    <name evidence="2" type="ORF">FJ651_10880</name>
</gene>
<keyword evidence="3" id="KW-1185">Reference proteome</keyword>
<sequence>MIKLFRNIRQNLLMENKTSKYFKYAIGEIALVMIGILLALQVNNWNESRKIKAFEKEILTLIDQNLERDYALLSIERFKTEEAITYTEKLLEQVALKNYNDSLNIWMGKIICFERFKSQSSAFEVLKSKGLDVVSDNELQLALISYYDESLFKLYESLNDVLSSFNNDWIPVVKTEFSDFKWSEYCEPIDSKTFFEKPASIVMFKLFKDNRSGQLRKMDSSLGEIQNIRRLIKSHLQ</sequence>
<keyword evidence="1" id="KW-1133">Transmembrane helix</keyword>
<proteinExistence type="predicted"/>
<reference evidence="2 3" key="1">
    <citation type="submission" date="2019-06" db="EMBL/GenBank/DDBJ databases">
        <title>Flavobacteriaceae Paucihalobacterium erythroidium CWB-1, complete genome.</title>
        <authorList>
            <person name="Wu S."/>
        </authorList>
    </citation>
    <scope>NUCLEOTIDE SEQUENCE [LARGE SCALE GENOMIC DNA]</scope>
    <source>
        <strain evidence="2 3">CWB-1</strain>
    </source>
</reference>